<dbReference type="AlphaFoldDB" id="A0A060RQK7"/>
<keyword evidence="1" id="KW-0812">Transmembrane</keyword>
<reference evidence="3" key="2">
    <citation type="submission" date="2014-05" db="EMBL/GenBank/DDBJ databases">
        <title>The genome sequences of chimpanzee malaria parasites reveal the path to human adaptation.</title>
        <authorList>
            <person name="Otto T.D."/>
            <person name="Rayner J.C."/>
            <person name="Boehme U."/>
            <person name="Pain A."/>
            <person name="Spottiswoode N."/>
            <person name="Sanders M."/>
            <person name="Quail M."/>
            <person name="Ollomo B."/>
            <person name="Renaud F."/>
            <person name="Thomas A.W."/>
            <person name="Prugnolle F."/>
            <person name="Conway D.J."/>
            <person name="Newbold C."/>
            <person name="Berriman M."/>
        </authorList>
    </citation>
    <scope>NUCLEOTIDE SEQUENCE [LARGE SCALE GENOMIC DNA]</scope>
    <source>
        <strain evidence="3">CDC</strain>
    </source>
</reference>
<dbReference type="Proteomes" id="UP000027581">
    <property type="component" value="Unassembled WGS sequence"/>
</dbReference>
<feature type="chain" id="PRO_5001586758" evidence="2">
    <location>
        <begin position="20"/>
        <end position="365"/>
    </location>
</feature>
<gene>
    <name evidence="3" type="primary">RIF</name>
    <name evidence="3" type="ORF">PRCDC_0046100</name>
</gene>
<keyword evidence="1" id="KW-0472">Membrane</keyword>
<reference evidence="3" key="1">
    <citation type="submission" date="2014-01" db="EMBL/GenBank/DDBJ databases">
        <authorList>
            <person name="Aslett M."/>
        </authorList>
    </citation>
    <scope>NUCLEOTIDE SEQUENCE</scope>
    <source>
        <strain evidence="3">CDC</strain>
    </source>
</reference>
<keyword evidence="1" id="KW-1133">Transmembrane helix</keyword>
<protein>
    <submittedName>
        <fullName evidence="3">Rifin</fullName>
    </submittedName>
</protein>
<feature type="transmembrane region" description="Helical" evidence="1">
    <location>
        <begin position="323"/>
        <end position="345"/>
    </location>
</feature>
<dbReference type="NCBIfam" id="TIGR01477">
    <property type="entry name" value="RIFIN"/>
    <property type="match status" value="1"/>
</dbReference>
<accession>A0A060RQK7</accession>
<evidence type="ECO:0000256" key="1">
    <source>
        <dbReference type="SAM" id="Phobius"/>
    </source>
</evidence>
<dbReference type="VEuPathDB" id="PlasmoDB:PRG01_0040400"/>
<sequence length="365" mass="40748">MKVHYINILLFALPLNILEHNQWNHYMKPHTYTNRSLCKCELYAPANYDNDPQMKSVMQQFEDRTSQRFHEYDDRMIEKRKQCKDRCDKEIQKIILKDKLEKQMAQHFDTLHTDIQRDAIPTCICEKSLADKVEKVCLKCAQNFGGIVAPSSGVIGEIAALSVNAWKDAAIAAATAAAQEAGMAFGKIVSEVAVTAKVVELVKSTFGVPTLGGKDLGSYFATTRYTNFPFIIESINFHYEATCIKAGEQSNSLLCFLVENAARSPGKASSARTVIGANLRSIVARAEKAAAKAAKDSSEIVSTAITSQETRVIDATYMGYQTAIIASIVAIVVIVLIMVIIYLILRYRRKKKMKKKLQYTKLLNE</sequence>
<evidence type="ECO:0000313" key="4">
    <source>
        <dbReference type="Proteomes" id="UP000027581"/>
    </source>
</evidence>
<evidence type="ECO:0000313" key="3">
    <source>
        <dbReference type="EMBL" id="CDO61827.1"/>
    </source>
</evidence>
<keyword evidence="4" id="KW-1185">Reference proteome</keyword>
<dbReference type="PhylomeDB" id="A0A060RQK7"/>
<keyword evidence="2" id="KW-0732">Signal</keyword>
<evidence type="ECO:0000256" key="2">
    <source>
        <dbReference type="SAM" id="SignalP"/>
    </source>
</evidence>
<dbReference type="InterPro" id="IPR006373">
    <property type="entry name" value="VSA_Rifin"/>
</dbReference>
<organism evidence="3 4">
    <name type="scientific">Plasmodium reichenowi</name>
    <dbReference type="NCBI Taxonomy" id="5854"/>
    <lineage>
        <taxon>Eukaryota</taxon>
        <taxon>Sar</taxon>
        <taxon>Alveolata</taxon>
        <taxon>Apicomplexa</taxon>
        <taxon>Aconoidasida</taxon>
        <taxon>Haemosporida</taxon>
        <taxon>Plasmodiidae</taxon>
        <taxon>Plasmodium</taxon>
        <taxon>Plasmodium (Laverania)</taxon>
    </lineage>
</organism>
<feature type="signal peptide" evidence="2">
    <location>
        <begin position="1"/>
        <end position="19"/>
    </location>
</feature>
<name>A0A060RQK7_PLARE</name>
<dbReference type="EMBL" id="HG810521">
    <property type="protein sequence ID" value="CDO61827.1"/>
    <property type="molecule type" value="Genomic_DNA"/>
</dbReference>
<dbReference type="VEuPathDB" id="PlasmoDB:PRCDC_0046100"/>
<proteinExistence type="predicted"/>
<dbReference type="Pfam" id="PF02009">
    <property type="entry name" value="RIFIN"/>
    <property type="match status" value="1"/>
</dbReference>